<evidence type="ECO:0000313" key="6">
    <source>
        <dbReference type="Proteomes" id="UP000285961"/>
    </source>
</evidence>
<dbReference type="GO" id="GO:0009117">
    <property type="term" value="P:nucleotide metabolic process"/>
    <property type="evidence" value="ECO:0007669"/>
    <property type="project" value="InterPro"/>
</dbReference>
<dbReference type="GO" id="GO:0008973">
    <property type="term" value="F:phosphopentomutase activity"/>
    <property type="evidence" value="ECO:0007669"/>
    <property type="project" value="InterPro"/>
</dbReference>
<dbReference type="Gene3D" id="3.40.720.10">
    <property type="entry name" value="Alkaline Phosphatase, subunit A"/>
    <property type="match status" value="1"/>
</dbReference>
<dbReference type="Proteomes" id="UP000285961">
    <property type="component" value="Unassembled WGS sequence"/>
</dbReference>
<name>A0A419EWX2_9BACT</name>
<dbReference type="GO" id="GO:0000287">
    <property type="term" value="F:magnesium ion binding"/>
    <property type="evidence" value="ECO:0007669"/>
    <property type="project" value="InterPro"/>
</dbReference>
<dbReference type="SUPFAM" id="SSF53649">
    <property type="entry name" value="Alkaline phosphatase-like"/>
    <property type="match status" value="1"/>
</dbReference>
<accession>A0A419EWX2</accession>
<sequence length="319" mass="34887">MRRRGIDNGLLRRYIGAGRVHGKGSMSRILMIFVDGLGVGERDSSKNPFAAVPSRIFRDFLDEPRSDVVEGGRAMRADASLGVAGLPQSATGQTALLTGINAAAAIGRHVNGFPTRQLRDILHEHSILKTLKERGLRVAFINVFNPLFFEALEKGLPVRASVTTVANMAASLPFFGVGDLMERRAVYQDFTNRLLIEKGFDVPVFTPEEAGEILARSAVRYDFCLYEYFQSDVVGHSQNRLKASEEVSKLDAFMLAVLANCDFGETSIILTSDHGNLEDLSTPKHTRNPVPVLVWGKLAACGPQMTSILDVVPLITDSL</sequence>
<gene>
    <name evidence="5" type="ORF">C4532_11295</name>
</gene>
<dbReference type="InterPro" id="IPR017850">
    <property type="entry name" value="Alkaline_phosphatase_core_sf"/>
</dbReference>
<reference evidence="5 6" key="1">
    <citation type="journal article" date="2017" name="ISME J.">
        <title>Energy and carbon metabolisms in a deep terrestrial subsurface fluid microbial community.</title>
        <authorList>
            <person name="Momper L."/>
            <person name="Jungbluth S.P."/>
            <person name="Lee M.D."/>
            <person name="Amend J.P."/>
        </authorList>
    </citation>
    <scope>NUCLEOTIDE SEQUENCE [LARGE SCALE GENOMIC DNA]</scope>
    <source>
        <strain evidence="5">SURF_17</strain>
    </source>
</reference>
<organism evidence="5 6">
    <name type="scientific">Candidatus Abyssobacteria bacterium SURF_17</name>
    <dbReference type="NCBI Taxonomy" id="2093361"/>
    <lineage>
        <taxon>Bacteria</taxon>
        <taxon>Pseudomonadati</taxon>
        <taxon>Candidatus Hydrogenedentota</taxon>
        <taxon>Candidatus Abyssobacteria</taxon>
    </lineage>
</organism>
<evidence type="ECO:0000256" key="1">
    <source>
        <dbReference type="ARBA" id="ARBA00010373"/>
    </source>
</evidence>
<evidence type="ECO:0000259" key="4">
    <source>
        <dbReference type="Pfam" id="PF01676"/>
    </source>
</evidence>
<dbReference type="PANTHER" id="PTHR21110">
    <property type="entry name" value="PHOSPHOPENTOMUTASE"/>
    <property type="match status" value="1"/>
</dbReference>
<keyword evidence="3" id="KW-0464">Manganese</keyword>
<evidence type="ECO:0000313" key="5">
    <source>
        <dbReference type="EMBL" id="RJP69149.1"/>
    </source>
</evidence>
<dbReference type="Pfam" id="PF01676">
    <property type="entry name" value="Metalloenzyme"/>
    <property type="match status" value="1"/>
</dbReference>
<dbReference type="GO" id="GO:0043094">
    <property type="term" value="P:metabolic compound salvage"/>
    <property type="evidence" value="ECO:0007669"/>
    <property type="project" value="InterPro"/>
</dbReference>
<keyword evidence="2" id="KW-0479">Metal-binding</keyword>
<dbReference type="PANTHER" id="PTHR21110:SF0">
    <property type="entry name" value="PHOSPHOPENTOMUTASE"/>
    <property type="match status" value="1"/>
</dbReference>
<feature type="domain" description="Metalloenzyme" evidence="4">
    <location>
        <begin position="220"/>
        <end position="297"/>
    </location>
</feature>
<dbReference type="InterPro" id="IPR010045">
    <property type="entry name" value="DeoB"/>
</dbReference>
<dbReference type="EMBL" id="QZKI01000085">
    <property type="protein sequence ID" value="RJP69149.1"/>
    <property type="molecule type" value="Genomic_DNA"/>
</dbReference>
<protein>
    <submittedName>
        <fullName evidence="5">Metalloenzyme</fullName>
    </submittedName>
</protein>
<dbReference type="AlphaFoldDB" id="A0A419EWX2"/>
<comment type="caution">
    <text evidence="5">The sequence shown here is derived from an EMBL/GenBank/DDBJ whole genome shotgun (WGS) entry which is preliminary data.</text>
</comment>
<dbReference type="GO" id="GO:0005829">
    <property type="term" value="C:cytosol"/>
    <property type="evidence" value="ECO:0007669"/>
    <property type="project" value="TreeGrafter"/>
</dbReference>
<evidence type="ECO:0000256" key="2">
    <source>
        <dbReference type="ARBA" id="ARBA00022723"/>
    </source>
</evidence>
<evidence type="ECO:0000256" key="3">
    <source>
        <dbReference type="ARBA" id="ARBA00023211"/>
    </source>
</evidence>
<comment type="similarity">
    <text evidence="1">Belongs to the phosphopentomutase family.</text>
</comment>
<dbReference type="InterPro" id="IPR006124">
    <property type="entry name" value="Metalloenzyme"/>
</dbReference>
<proteinExistence type="inferred from homology"/>